<dbReference type="InterPro" id="IPR036179">
    <property type="entry name" value="Ig-like_dom_sf"/>
</dbReference>
<dbReference type="EMBL" id="JACEEZ010022682">
    <property type="protein sequence ID" value="KAG0712170.1"/>
    <property type="molecule type" value="Genomic_DNA"/>
</dbReference>
<proteinExistence type="predicted"/>
<keyword evidence="7" id="KW-1185">Reference proteome</keyword>
<dbReference type="Gene3D" id="2.60.40.10">
    <property type="entry name" value="Immunoglobulins"/>
    <property type="match status" value="4"/>
</dbReference>
<gene>
    <name evidence="6" type="primary">Ama_3</name>
    <name evidence="6" type="ORF">GWK47_019079</name>
</gene>
<dbReference type="CDD" id="cd00063">
    <property type="entry name" value="FN3"/>
    <property type="match status" value="1"/>
</dbReference>
<feature type="compositionally biased region" description="Low complexity" evidence="3">
    <location>
        <begin position="416"/>
        <end position="428"/>
    </location>
</feature>
<organism evidence="6 7">
    <name type="scientific">Chionoecetes opilio</name>
    <name type="common">Atlantic snow crab</name>
    <name type="synonym">Cancer opilio</name>
    <dbReference type="NCBI Taxonomy" id="41210"/>
    <lineage>
        <taxon>Eukaryota</taxon>
        <taxon>Metazoa</taxon>
        <taxon>Ecdysozoa</taxon>
        <taxon>Arthropoda</taxon>
        <taxon>Crustacea</taxon>
        <taxon>Multicrustacea</taxon>
        <taxon>Malacostraca</taxon>
        <taxon>Eumalacostraca</taxon>
        <taxon>Eucarida</taxon>
        <taxon>Decapoda</taxon>
        <taxon>Pleocyemata</taxon>
        <taxon>Brachyura</taxon>
        <taxon>Eubrachyura</taxon>
        <taxon>Majoidea</taxon>
        <taxon>Majidae</taxon>
        <taxon>Chionoecetes</taxon>
    </lineage>
</organism>
<keyword evidence="2" id="KW-0393">Immunoglobulin domain</keyword>
<feature type="domain" description="Ig-like" evidence="4">
    <location>
        <begin position="151"/>
        <end position="240"/>
    </location>
</feature>
<dbReference type="PROSITE" id="PS50835">
    <property type="entry name" value="IG_LIKE"/>
    <property type="match status" value="2"/>
</dbReference>
<dbReference type="InterPro" id="IPR007110">
    <property type="entry name" value="Ig-like_dom"/>
</dbReference>
<dbReference type="GO" id="GO:0008046">
    <property type="term" value="F:axon guidance receptor activity"/>
    <property type="evidence" value="ECO:0007669"/>
    <property type="project" value="TreeGrafter"/>
</dbReference>
<dbReference type="Pfam" id="PF07679">
    <property type="entry name" value="I-set"/>
    <property type="match status" value="1"/>
</dbReference>
<dbReference type="SMART" id="SM00408">
    <property type="entry name" value="IGc2"/>
    <property type="match status" value="2"/>
</dbReference>
<dbReference type="InterPro" id="IPR050958">
    <property type="entry name" value="Cell_Adh-Cytoskel_Orgn"/>
</dbReference>
<name>A0A8J5CIB2_CHIOP</name>
<evidence type="ECO:0000256" key="3">
    <source>
        <dbReference type="SAM" id="MobiDB-lite"/>
    </source>
</evidence>
<feature type="domain" description="Ig-like" evidence="4">
    <location>
        <begin position="63"/>
        <end position="144"/>
    </location>
</feature>
<dbReference type="InterPro" id="IPR013783">
    <property type="entry name" value="Ig-like_fold"/>
</dbReference>
<dbReference type="InterPro" id="IPR003598">
    <property type="entry name" value="Ig_sub2"/>
</dbReference>
<evidence type="ECO:0000259" key="4">
    <source>
        <dbReference type="PROSITE" id="PS50835"/>
    </source>
</evidence>
<keyword evidence="1" id="KW-0677">Repeat</keyword>
<dbReference type="GO" id="GO:0030424">
    <property type="term" value="C:axon"/>
    <property type="evidence" value="ECO:0007669"/>
    <property type="project" value="TreeGrafter"/>
</dbReference>
<feature type="region of interest" description="Disordered" evidence="3">
    <location>
        <begin position="412"/>
        <end position="431"/>
    </location>
</feature>
<evidence type="ECO:0000256" key="2">
    <source>
        <dbReference type="ARBA" id="ARBA00023319"/>
    </source>
</evidence>
<evidence type="ECO:0000313" key="6">
    <source>
        <dbReference type="EMBL" id="KAG0712170.1"/>
    </source>
</evidence>
<dbReference type="GO" id="GO:0007156">
    <property type="term" value="P:homophilic cell adhesion via plasma membrane adhesion molecules"/>
    <property type="evidence" value="ECO:0007669"/>
    <property type="project" value="TreeGrafter"/>
</dbReference>
<feature type="region of interest" description="Disordered" evidence="3">
    <location>
        <begin position="343"/>
        <end position="401"/>
    </location>
</feature>
<dbReference type="OrthoDB" id="6159398at2759"/>
<comment type="caution">
    <text evidence="6">The sequence shown here is derived from an EMBL/GenBank/DDBJ whole genome shotgun (WGS) entry which is preliminary data.</text>
</comment>
<evidence type="ECO:0000256" key="1">
    <source>
        <dbReference type="ARBA" id="ARBA00022737"/>
    </source>
</evidence>
<dbReference type="Pfam" id="PF13927">
    <property type="entry name" value="Ig_3"/>
    <property type="match status" value="1"/>
</dbReference>
<dbReference type="AlphaFoldDB" id="A0A8J5CIB2"/>
<dbReference type="SMART" id="SM00060">
    <property type="entry name" value="FN3"/>
    <property type="match status" value="1"/>
</dbReference>
<feature type="domain" description="Fibronectin type-III" evidence="5">
    <location>
        <begin position="242"/>
        <end position="345"/>
    </location>
</feature>
<dbReference type="PANTHER" id="PTHR45080:SF33">
    <property type="entry name" value="IG-LIKE DOMAIN-CONTAINING PROTEIN"/>
    <property type="match status" value="1"/>
</dbReference>
<dbReference type="InterPro" id="IPR003961">
    <property type="entry name" value="FN3_dom"/>
</dbReference>
<dbReference type="PANTHER" id="PTHR45080">
    <property type="entry name" value="CONTACTIN 5"/>
    <property type="match status" value="1"/>
</dbReference>
<dbReference type="InterPro" id="IPR003599">
    <property type="entry name" value="Ig_sub"/>
</dbReference>
<protein>
    <submittedName>
        <fullName evidence="6">Protein amalgam</fullName>
    </submittedName>
</protein>
<dbReference type="CDD" id="cd00096">
    <property type="entry name" value="Ig"/>
    <property type="match status" value="2"/>
</dbReference>
<evidence type="ECO:0000313" key="7">
    <source>
        <dbReference type="Proteomes" id="UP000770661"/>
    </source>
</evidence>
<dbReference type="InterPro" id="IPR036116">
    <property type="entry name" value="FN3_sf"/>
</dbReference>
<accession>A0A8J5CIB2</accession>
<dbReference type="Proteomes" id="UP000770661">
    <property type="component" value="Unassembled WGS sequence"/>
</dbReference>
<dbReference type="GO" id="GO:0043025">
    <property type="term" value="C:neuronal cell body"/>
    <property type="evidence" value="ECO:0007669"/>
    <property type="project" value="TreeGrafter"/>
</dbReference>
<dbReference type="SUPFAM" id="SSF48726">
    <property type="entry name" value="Immunoglobulin"/>
    <property type="match status" value="2"/>
</dbReference>
<sequence length="454" mass="49301">MTHDFIARPGKENAVTRDGRLTLNGTALNLREAKEGDAGPYTCEVSTEPARTLNHTLDIRVPPSVFPANNRSVLTVKMDSSVTMACHARGNPRPSISWSLKGRKLTRPPSGNRLMVTKAQPEDNGLYTCTADNGAPTTATAIITLNVMYPPKVRAEYKEVITGVSYSAILACFVEAEPMAKVKWYRVGDIPVDPLRLAKTVDARWRYSLIFNMVTLDDFGVYTCNATNYMGNASAVIHLSGRPKPVRYFSPPLGDENTTYTLVWDVESYAPVLAYTISYGNESDSEAQWVNFTLPGTSSSSSLHSSSHSFANLLPGNTYHVQVIATNEFGESDVNETFVFTTQQPAGTTSPGGDEPPGDHFTHPPPSPQDVVSEREEAEEPLQVTPTTGAPAEDVEGLEVEPTVQERQVIRDGVEAAESSASAQDSAAPTLTPAERRMQMGAFLTAIILSCFFS</sequence>
<dbReference type="PROSITE" id="PS50853">
    <property type="entry name" value="FN3"/>
    <property type="match status" value="1"/>
</dbReference>
<dbReference type="Pfam" id="PF00041">
    <property type="entry name" value="fn3"/>
    <property type="match status" value="1"/>
</dbReference>
<dbReference type="GO" id="GO:0050808">
    <property type="term" value="P:synapse organization"/>
    <property type="evidence" value="ECO:0007669"/>
    <property type="project" value="TreeGrafter"/>
</dbReference>
<reference evidence="6" key="1">
    <citation type="submission" date="2020-07" db="EMBL/GenBank/DDBJ databases">
        <title>The High-quality genome of the commercially important snow crab, Chionoecetes opilio.</title>
        <authorList>
            <person name="Jeong J.-H."/>
            <person name="Ryu S."/>
        </authorList>
    </citation>
    <scope>NUCLEOTIDE SEQUENCE</scope>
    <source>
        <strain evidence="6">MADBK_172401_WGS</strain>
        <tissue evidence="6">Digestive gland</tissue>
    </source>
</reference>
<dbReference type="SMART" id="SM00409">
    <property type="entry name" value="IG"/>
    <property type="match status" value="3"/>
</dbReference>
<evidence type="ECO:0000259" key="5">
    <source>
        <dbReference type="PROSITE" id="PS50853"/>
    </source>
</evidence>
<dbReference type="SUPFAM" id="SSF49265">
    <property type="entry name" value="Fibronectin type III"/>
    <property type="match status" value="1"/>
</dbReference>
<dbReference type="GO" id="GO:0005886">
    <property type="term" value="C:plasma membrane"/>
    <property type="evidence" value="ECO:0007669"/>
    <property type="project" value="TreeGrafter"/>
</dbReference>
<dbReference type="InterPro" id="IPR013098">
    <property type="entry name" value="Ig_I-set"/>
</dbReference>